<dbReference type="PANTHER" id="PTHR42718">
    <property type="entry name" value="MAJOR FACILITATOR SUPERFAMILY MULTIDRUG TRANSPORTER MFSC"/>
    <property type="match status" value="1"/>
</dbReference>
<organism evidence="7 8">
    <name type="scientific">Paraconexibacter antarcticus</name>
    <dbReference type="NCBI Taxonomy" id="2949664"/>
    <lineage>
        <taxon>Bacteria</taxon>
        <taxon>Bacillati</taxon>
        <taxon>Actinomycetota</taxon>
        <taxon>Thermoleophilia</taxon>
        <taxon>Solirubrobacterales</taxon>
        <taxon>Paraconexibacteraceae</taxon>
        <taxon>Paraconexibacter</taxon>
    </lineage>
</organism>
<accession>A0ABY5E1P8</accession>
<dbReference type="SUPFAM" id="SSF103473">
    <property type="entry name" value="MFS general substrate transporter"/>
    <property type="match status" value="1"/>
</dbReference>
<evidence type="ECO:0000256" key="4">
    <source>
        <dbReference type="ARBA" id="ARBA00023136"/>
    </source>
</evidence>
<dbReference type="EMBL" id="CP098502">
    <property type="protein sequence ID" value="UTI66762.1"/>
    <property type="molecule type" value="Genomic_DNA"/>
</dbReference>
<keyword evidence="8" id="KW-1185">Reference proteome</keyword>
<keyword evidence="3 5" id="KW-1133">Transmembrane helix</keyword>
<feature type="transmembrane region" description="Helical" evidence="5">
    <location>
        <begin position="99"/>
        <end position="118"/>
    </location>
</feature>
<protein>
    <submittedName>
        <fullName evidence="7">MFS transporter</fullName>
    </submittedName>
</protein>
<name>A0ABY5E1P8_9ACTN</name>
<comment type="subcellular location">
    <subcellularLocation>
        <location evidence="1">Cell membrane</location>
        <topology evidence="1">Multi-pass membrane protein</topology>
    </subcellularLocation>
</comment>
<evidence type="ECO:0000313" key="7">
    <source>
        <dbReference type="EMBL" id="UTI66762.1"/>
    </source>
</evidence>
<evidence type="ECO:0000256" key="5">
    <source>
        <dbReference type="SAM" id="Phobius"/>
    </source>
</evidence>
<evidence type="ECO:0000256" key="2">
    <source>
        <dbReference type="ARBA" id="ARBA00022692"/>
    </source>
</evidence>
<dbReference type="PANTHER" id="PTHR42718:SF49">
    <property type="entry name" value="EXPORT PROTEIN"/>
    <property type="match status" value="1"/>
</dbReference>
<dbReference type="Proteomes" id="UP001056035">
    <property type="component" value="Chromosome"/>
</dbReference>
<evidence type="ECO:0000259" key="6">
    <source>
        <dbReference type="PROSITE" id="PS50850"/>
    </source>
</evidence>
<feature type="domain" description="Major facilitator superfamily (MFS) profile" evidence="6">
    <location>
        <begin position="1"/>
        <end position="122"/>
    </location>
</feature>
<evidence type="ECO:0000256" key="1">
    <source>
        <dbReference type="ARBA" id="ARBA00004651"/>
    </source>
</evidence>
<dbReference type="InterPro" id="IPR020846">
    <property type="entry name" value="MFS_dom"/>
</dbReference>
<keyword evidence="4 5" id="KW-0472">Membrane</keyword>
<proteinExistence type="predicted"/>
<evidence type="ECO:0000313" key="8">
    <source>
        <dbReference type="Proteomes" id="UP001056035"/>
    </source>
</evidence>
<keyword evidence="2 5" id="KW-0812">Transmembrane</keyword>
<reference evidence="7 8" key="1">
    <citation type="submission" date="2022-06" db="EMBL/GenBank/DDBJ databases">
        <title>Paraconexibacter antarcticus.</title>
        <authorList>
            <person name="Kim C.S."/>
        </authorList>
    </citation>
    <scope>NUCLEOTIDE SEQUENCE [LARGE SCALE GENOMIC DNA]</scope>
    <source>
        <strain evidence="7 8">02-257</strain>
    </source>
</reference>
<dbReference type="RefSeq" id="WP_254573425.1">
    <property type="nucleotide sequence ID" value="NZ_CP098502.1"/>
</dbReference>
<evidence type="ECO:0000256" key="3">
    <source>
        <dbReference type="ARBA" id="ARBA00022989"/>
    </source>
</evidence>
<dbReference type="PROSITE" id="PS50850">
    <property type="entry name" value="MFS"/>
    <property type="match status" value="1"/>
</dbReference>
<sequence>MTMLDAGSSWTIALPGLVLCGLGFGLANPTVAAVTLAVAPPAQAATATGMNSTFRQVGVATGVAAMGAIFDHALSTTSTPGTGSAEAASVAYADALHHVFLAGSAIAAVGAVLAAVLVRATPTSAPRHPSTEQGLATAA</sequence>
<gene>
    <name evidence="7" type="ORF">NBH00_11260</name>
</gene>
<dbReference type="InterPro" id="IPR036259">
    <property type="entry name" value="MFS_trans_sf"/>
</dbReference>
<dbReference type="Gene3D" id="1.20.1250.20">
    <property type="entry name" value="MFS general substrate transporter like domains"/>
    <property type="match status" value="1"/>
</dbReference>